<keyword evidence="3" id="KW-1185">Reference proteome</keyword>
<comment type="caution">
    <text evidence="2">The sequence shown here is derived from an EMBL/GenBank/DDBJ whole genome shotgun (WGS) entry which is preliminary data.</text>
</comment>
<feature type="region of interest" description="Disordered" evidence="1">
    <location>
        <begin position="36"/>
        <end position="84"/>
    </location>
</feature>
<sequence length="84" mass="9184">MESNTTKIKLGVPTPHGLGAGASLAEGLLRGTVDRNSHCIARRQTSRHRPRGAGRAMSQETSRINHRELPGFPQRPAPQRRPVV</sequence>
<gene>
    <name evidence="2" type="ORF">EVAR_28450_1</name>
</gene>
<dbReference type="Proteomes" id="UP000299102">
    <property type="component" value="Unassembled WGS sequence"/>
</dbReference>
<protein>
    <submittedName>
        <fullName evidence="2">Uncharacterized protein</fullName>
    </submittedName>
</protein>
<dbReference type="EMBL" id="BGZK01000297">
    <property type="protein sequence ID" value="GBP34985.1"/>
    <property type="molecule type" value="Genomic_DNA"/>
</dbReference>
<evidence type="ECO:0000313" key="2">
    <source>
        <dbReference type="EMBL" id="GBP34985.1"/>
    </source>
</evidence>
<reference evidence="2 3" key="1">
    <citation type="journal article" date="2019" name="Commun. Biol.">
        <title>The bagworm genome reveals a unique fibroin gene that provides high tensile strength.</title>
        <authorList>
            <person name="Kono N."/>
            <person name="Nakamura H."/>
            <person name="Ohtoshi R."/>
            <person name="Tomita M."/>
            <person name="Numata K."/>
            <person name="Arakawa K."/>
        </authorList>
    </citation>
    <scope>NUCLEOTIDE SEQUENCE [LARGE SCALE GENOMIC DNA]</scope>
</reference>
<proteinExistence type="predicted"/>
<feature type="compositionally biased region" description="Basic residues" evidence="1">
    <location>
        <begin position="40"/>
        <end position="52"/>
    </location>
</feature>
<accession>A0A4C1VBJ5</accession>
<organism evidence="2 3">
    <name type="scientific">Eumeta variegata</name>
    <name type="common">Bagworm moth</name>
    <name type="synonym">Eumeta japonica</name>
    <dbReference type="NCBI Taxonomy" id="151549"/>
    <lineage>
        <taxon>Eukaryota</taxon>
        <taxon>Metazoa</taxon>
        <taxon>Ecdysozoa</taxon>
        <taxon>Arthropoda</taxon>
        <taxon>Hexapoda</taxon>
        <taxon>Insecta</taxon>
        <taxon>Pterygota</taxon>
        <taxon>Neoptera</taxon>
        <taxon>Endopterygota</taxon>
        <taxon>Lepidoptera</taxon>
        <taxon>Glossata</taxon>
        <taxon>Ditrysia</taxon>
        <taxon>Tineoidea</taxon>
        <taxon>Psychidae</taxon>
        <taxon>Oiketicinae</taxon>
        <taxon>Eumeta</taxon>
    </lineage>
</organism>
<evidence type="ECO:0000313" key="3">
    <source>
        <dbReference type="Proteomes" id="UP000299102"/>
    </source>
</evidence>
<dbReference type="AlphaFoldDB" id="A0A4C1VBJ5"/>
<evidence type="ECO:0000256" key="1">
    <source>
        <dbReference type="SAM" id="MobiDB-lite"/>
    </source>
</evidence>
<name>A0A4C1VBJ5_EUMVA</name>